<evidence type="ECO:0000256" key="4">
    <source>
        <dbReference type="ARBA" id="ARBA00022729"/>
    </source>
</evidence>
<dbReference type="EMBL" id="CP000909">
    <property type="protein sequence ID" value="ABY34498.1"/>
    <property type="molecule type" value="Genomic_DNA"/>
</dbReference>
<dbReference type="Proteomes" id="UP000002008">
    <property type="component" value="Chromosome"/>
</dbReference>
<dbReference type="GO" id="GO:0043199">
    <property type="term" value="F:sulfate binding"/>
    <property type="evidence" value="ECO:0000318"/>
    <property type="project" value="GO_Central"/>
</dbReference>
<evidence type="ECO:0000256" key="5">
    <source>
        <dbReference type="ARBA" id="ARBA00022764"/>
    </source>
</evidence>
<comment type="subcellular location">
    <subcellularLocation>
        <location evidence="1">Periplasm</location>
    </subcellularLocation>
</comment>
<keyword evidence="6" id="KW-1133">Transmembrane helix</keyword>
<dbReference type="PANTHER" id="PTHR30368:SF2">
    <property type="entry name" value="SULFATE-BINDING PROTEIN"/>
    <property type="match status" value="1"/>
</dbReference>
<dbReference type="GO" id="GO:0140104">
    <property type="term" value="F:molecular carrier activity"/>
    <property type="evidence" value="ECO:0007669"/>
    <property type="project" value="InterPro"/>
</dbReference>
<dbReference type="GO" id="GO:1902358">
    <property type="term" value="P:sulfate transmembrane transport"/>
    <property type="evidence" value="ECO:0007669"/>
    <property type="project" value="InterPro"/>
</dbReference>
<feature type="transmembrane region" description="Helical" evidence="6">
    <location>
        <begin position="20"/>
        <end position="43"/>
    </location>
</feature>
<dbReference type="KEGG" id="cau:Caur_1270"/>
<organism evidence="7 8">
    <name type="scientific">Chloroflexus aurantiacus (strain ATCC 29366 / DSM 635 / J-10-fl)</name>
    <dbReference type="NCBI Taxonomy" id="324602"/>
    <lineage>
        <taxon>Bacteria</taxon>
        <taxon>Bacillati</taxon>
        <taxon>Chloroflexota</taxon>
        <taxon>Chloroflexia</taxon>
        <taxon>Chloroflexales</taxon>
        <taxon>Chloroflexineae</taxon>
        <taxon>Chloroflexaceae</taxon>
        <taxon>Chloroflexus</taxon>
    </lineage>
</organism>
<dbReference type="GO" id="GO:0006790">
    <property type="term" value="P:sulfur compound metabolic process"/>
    <property type="evidence" value="ECO:0000318"/>
    <property type="project" value="GO_Central"/>
</dbReference>
<dbReference type="Pfam" id="PF13531">
    <property type="entry name" value="SBP_bac_11"/>
    <property type="match status" value="1"/>
</dbReference>
<comment type="similarity">
    <text evidence="2">Belongs to the prokaryotic sulfate-binding protein family.</text>
</comment>
<keyword evidence="5" id="KW-0574">Periplasm</keyword>
<dbReference type="PANTHER" id="PTHR30368">
    <property type="entry name" value="SULFATE-BINDING PROTEIN"/>
    <property type="match status" value="1"/>
</dbReference>
<evidence type="ECO:0000256" key="1">
    <source>
        <dbReference type="ARBA" id="ARBA00004418"/>
    </source>
</evidence>
<evidence type="ECO:0008006" key="9">
    <source>
        <dbReference type="Google" id="ProtNLM"/>
    </source>
</evidence>
<keyword evidence="4" id="KW-0732">Signal</keyword>
<dbReference type="eggNOG" id="COG1613">
    <property type="taxonomic scope" value="Bacteria"/>
</dbReference>
<dbReference type="GO" id="GO:0005615">
    <property type="term" value="C:extracellular space"/>
    <property type="evidence" value="ECO:0000318"/>
    <property type="project" value="GO_Central"/>
</dbReference>
<dbReference type="GO" id="GO:0030288">
    <property type="term" value="C:outer membrane-bounded periplasmic space"/>
    <property type="evidence" value="ECO:0000318"/>
    <property type="project" value="GO_Central"/>
</dbReference>
<dbReference type="SUPFAM" id="SSF53850">
    <property type="entry name" value="Periplasmic binding protein-like II"/>
    <property type="match status" value="1"/>
</dbReference>
<evidence type="ECO:0000256" key="6">
    <source>
        <dbReference type="SAM" id="Phobius"/>
    </source>
</evidence>
<evidence type="ECO:0000256" key="2">
    <source>
        <dbReference type="ARBA" id="ARBA00006099"/>
    </source>
</evidence>
<dbReference type="EnsemblBacteria" id="ABY34498">
    <property type="protein sequence ID" value="ABY34498"/>
    <property type="gene ID" value="Caur_1270"/>
</dbReference>
<dbReference type="AlphaFoldDB" id="A9WK47"/>
<evidence type="ECO:0000313" key="8">
    <source>
        <dbReference type="Proteomes" id="UP000002008"/>
    </source>
</evidence>
<name>A9WK47_CHLAA</name>
<accession>A9WK47</accession>
<evidence type="ECO:0000256" key="3">
    <source>
        <dbReference type="ARBA" id="ARBA00022448"/>
    </source>
</evidence>
<dbReference type="InterPro" id="IPR005669">
    <property type="entry name" value="Thiosulph/SO4-bd"/>
</dbReference>
<dbReference type="PATRIC" id="fig|324602.8.peg.1458"/>
<keyword evidence="8" id="KW-1185">Reference proteome</keyword>
<keyword evidence="6" id="KW-0472">Membrane</keyword>
<sequence>MSACLKETCMRSISRTIAGVYLLATALLAITTVIWGPIGWAPLPLPTAAPPIQIDVAMSSEKEAWIRSALERFAQTNPTINGRRIEVRLRVSGSRELIDAIGQGYQPTIISPSSSIQLVELQQQYPDLLRDPASPLALTPIVALMRDAPSTNGITNPWQLWQRQLPDQINQLKLGISSPVQSNGGLQSLIILAAQYHQTASLTVDQVRDEGFRDWLRQISTRVPNWPDSTGTLTTDFIIRPGVYDIITTYENLALQAFRQGEGRGLRLRVYYPAATLLSDHPYVVLSAPWVDGNERAAAILLRDFLRSPAEQTIAMREYGFRPVIPQVTINFDDTSSLFGRYRERDLGVQLDITAQLQLPPPEVVEELIATWQEVRRP</sequence>
<protein>
    <recommendedName>
        <fullName evidence="9">ABC transporter substrate-binding protein</fullName>
    </recommendedName>
</protein>
<keyword evidence="6" id="KW-0812">Transmembrane</keyword>
<evidence type="ECO:0000313" key="7">
    <source>
        <dbReference type="EMBL" id="ABY34498.1"/>
    </source>
</evidence>
<dbReference type="InParanoid" id="A9WK47"/>
<dbReference type="STRING" id="324602.Caur_1270"/>
<keyword evidence="3" id="KW-0813">Transport</keyword>
<proteinExistence type="inferred from homology"/>
<reference evidence="8" key="1">
    <citation type="journal article" date="2011" name="BMC Genomics">
        <title>Complete genome sequence of the filamentous anoxygenic phototrophic bacterium Chloroflexus aurantiacus.</title>
        <authorList>
            <person name="Tang K.H."/>
            <person name="Barry K."/>
            <person name="Chertkov O."/>
            <person name="Dalin E."/>
            <person name="Han C.S."/>
            <person name="Hauser L.J."/>
            <person name="Honchak B.M."/>
            <person name="Karbach L.E."/>
            <person name="Land M.L."/>
            <person name="Lapidus A."/>
            <person name="Larimer F.W."/>
            <person name="Mikhailova N."/>
            <person name="Pitluck S."/>
            <person name="Pierson B.K."/>
            <person name="Blankenship R.E."/>
        </authorList>
    </citation>
    <scope>NUCLEOTIDE SEQUENCE [LARGE SCALE GENOMIC DNA]</scope>
    <source>
        <strain evidence="8">ATCC 29366 / DSM 635 / J-10-fl</strain>
    </source>
</reference>
<dbReference type="HOGENOM" id="CLU_057677_0_0_0"/>
<gene>
    <name evidence="7" type="ordered locus">Caur_1270</name>
</gene>